<dbReference type="GO" id="GO:0000030">
    <property type="term" value="F:mannosyltransferase activity"/>
    <property type="evidence" value="ECO:0007669"/>
    <property type="project" value="TreeGrafter"/>
</dbReference>
<organism evidence="2 3">
    <name type="scientific">Caerostris darwini</name>
    <dbReference type="NCBI Taxonomy" id="1538125"/>
    <lineage>
        <taxon>Eukaryota</taxon>
        <taxon>Metazoa</taxon>
        <taxon>Ecdysozoa</taxon>
        <taxon>Arthropoda</taxon>
        <taxon>Chelicerata</taxon>
        <taxon>Arachnida</taxon>
        <taxon>Araneae</taxon>
        <taxon>Araneomorphae</taxon>
        <taxon>Entelegynae</taxon>
        <taxon>Araneoidea</taxon>
        <taxon>Araneidae</taxon>
        <taxon>Caerostris</taxon>
    </lineage>
</organism>
<dbReference type="GO" id="GO:0035269">
    <property type="term" value="P:protein O-linked glycosylation via mannose"/>
    <property type="evidence" value="ECO:0007669"/>
    <property type="project" value="TreeGrafter"/>
</dbReference>
<keyword evidence="3" id="KW-1185">Reference proteome</keyword>
<sequence length="174" mass="19272">MLIFPRLCLHFSSGASSLVSSALFAVHPVHTEAVSGVVGRAELLSAVAFLCALLYYIHTRYQHKTSAWQECGVTSVVAILGLLCKEQALTVLAVCCIYEIISPKEIIINNNLLVLCIDCDMLRRAWMSQSVAHSILRANTFFSKEHASQQLEPFHSSNYHVSRKSRTALFSAKC</sequence>
<dbReference type="PANTHER" id="PTHR44395">
    <property type="match status" value="1"/>
</dbReference>
<dbReference type="AlphaFoldDB" id="A0AAV4R996"/>
<evidence type="ECO:0000313" key="2">
    <source>
        <dbReference type="EMBL" id="GIY17609.1"/>
    </source>
</evidence>
<dbReference type="GO" id="GO:0005783">
    <property type="term" value="C:endoplasmic reticulum"/>
    <property type="evidence" value="ECO:0007669"/>
    <property type="project" value="TreeGrafter"/>
</dbReference>
<feature type="transmembrane region" description="Helical" evidence="1">
    <location>
        <begin position="37"/>
        <end position="57"/>
    </location>
</feature>
<accession>A0AAV4R996</accession>
<dbReference type="PANTHER" id="PTHR44395:SF1">
    <property type="entry name" value="PROTEIN O-MANNOSYL-TRANSFERASE TMTC3"/>
    <property type="match status" value="1"/>
</dbReference>
<evidence type="ECO:0000256" key="1">
    <source>
        <dbReference type="SAM" id="Phobius"/>
    </source>
</evidence>
<dbReference type="Proteomes" id="UP001054837">
    <property type="component" value="Unassembled WGS sequence"/>
</dbReference>
<proteinExistence type="predicted"/>
<keyword evidence="1" id="KW-1133">Transmembrane helix</keyword>
<keyword evidence="1" id="KW-0472">Membrane</keyword>
<keyword evidence="1" id="KW-0812">Transmembrane</keyword>
<protein>
    <submittedName>
        <fullName evidence="2">Protein O-mannosyl-transferase TMTC3</fullName>
    </submittedName>
</protein>
<gene>
    <name evidence="2" type="primary">TMTC3</name>
    <name evidence="2" type="ORF">CDAR_376541</name>
</gene>
<dbReference type="EMBL" id="BPLQ01005814">
    <property type="protein sequence ID" value="GIY17609.1"/>
    <property type="molecule type" value="Genomic_DNA"/>
</dbReference>
<evidence type="ECO:0000313" key="3">
    <source>
        <dbReference type="Proteomes" id="UP001054837"/>
    </source>
</evidence>
<name>A0AAV4R996_9ARAC</name>
<reference evidence="2 3" key="1">
    <citation type="submission" date="2021-06" db="EMBL/GenBank/DDBJ databases">
        <title>Caerostris darwini draft genome.</title>
        <authorList>
            <person name="Kono N."/>
            <person name="Arakawa K."/>
        </authorList>
    </citation>
    <scope>NUCLEOTIDE SEQUENCE [LARGE SCALE GENOMIC DNA]</scope>
</reference>
<comment type="caution">
    <text evidence="2">The sequence shown here is derived from an EMBL/GenBank/DDBJ whole genome shotgun (WGS) entry which is preliminary data.</text>
</comment>